<name>A0AAV4JXR9_9GAST</name>
<evidence type="ECO:0000313" key="1">
    <source>
        <dbReference type="EMBL" id="GFS26156.1"/>
    </source>
</evidence>
<comment type="caution">
    <text evidence="1">The sequence shown here is derived from an EMBL/GenBank/DDBJ whole genome shotgun (WGS) entry which is preliminary data.</text>
</comment>
<dbReference type="AlphaFoldDB" id="A0AAV4JXR9"/>
<proteinExistence type="predicted"/>
<protein>
    <submittedName>
        <fullName evidence="1">Uncharacterized protein</fullName>
    </submittedName>
</protein>
<gene>
    <name evidence="1" type="ORF">ElyMa_005204700</name>
</gene>
<dbReference type="Proteomes" id="UP000762676">
    <property type="component" value="Unassembled WGS sequence"/>
</dbReference>
<sequence>MRQGTILQNSIVRIEKLGETKDFSFPISVNISLVYGFGFTLPNKKDNESPTGATFQLDIANVPIVSTVSKGAEVSLFADRENVPLLRNYAEVSIPDAGNKTVKGYIQDASFDSANFSPYNVKIYILGYEASRT</sequence>
<dbReference type="EMBL" id="BMAT01010395">
    <property type="protein sequence ID" value="GFS26156.1"/>
    <property type="molecule type" value="Genomic_DNA"/>
</dbReference>
<evidence type="ECO:0000313" key="2">
    <source>
        <dbReference type="Proteomes" id="UP000762676"/>
    </source>
</evidence>
<accession>A0AAV4JXR9</accession>
<organism evidence="1 2">
    <name type="scientific">Elysia marginata</name>
    <dbReference type="NCBI Taxonomy" id="1093978"/>
    <lineage>
        <taxon>Eukaryota</taxon>
        <taxon>Metazoa</taxon>
        <taxon>Spiralia</taxon>
        <taxon>Lophotrochozoa</taxon>
        <taxon>Mollusca</taxon>
        <taxon>Gastropoda</taxon>
        <taxon>Heterobranchia</taxon>
        <taxon>Euthyneura</taxon>
        <taxon>Panpulmonata</taxon>
        <taxon>Sacoglossa</taxon>
        <taxon>Placobranchoidea</taxon>
        <taxon>Plakobranchidae</taxon>
        <taxon>Elysia</taxon>
    </lineage>
</organism>
<keyword evidence="2" id="KW-1185">Reference proteome</keyword>
<reference evidence="1 2" key="1">
    <citation type="journal article" date="2021" name="Elife">
        <title>Chloroplast acquisition without the gene transfer in kleptoplastic sea slugs, Plakobranchus ocellatus.</title>
        <authorList>
            <person name="Maeda T."/>
            <person name="Takahashi S."/>
            <person name="Yoshida T."/>
            <person name="Shimamura S."/>
            <person name="Takaki Y."/>
            <person name="Nagai Y."/>
            <person name="Toyoda A."/>
            <person name="Suzuki Y."/>
            <person name="Arimoto A."/>
            <person name="Ishii H."/>
            <person name="Satoh N."/>
            <person name="Nishiyama T."/>
            <person name="Hasebe M."/>
            <person name="Maruyama T."/>
            <person name="Minagawa J."/>
            <person name="Obokata J."/>
            <person name="Shigenobu S."/>
        </authorList>
    </citation>
    <scope>NUCLEOTIDE SEQUENCE [LARGE SCALE GENOMIC DNA]</scope>
</reference>